<evidence type="ECO:0000256" key="1">
    <source>
        <dbReference type="SAM" id="Coils"/>
    </source>
</evidence>
<keyword evidence="3" id="KW-0472">Membrane</keyword>
<dbReference type="EMBL" id="JAXCGZ010019973">
    <property type="protein sequence ID" value="KAK7065736.1"/>
    <property type="molecule type" value="Genomic_DNA"/>
</dbReference>
<organism evidence="4 5">
    <name type="scientific">Halocaridina rubra</name>
    <name type="common">Hawaiian red shrimp</name>
    <dbReference type="NCBI Taxonomy" id="373956"/>
    <lineage>
        <taxon>Eukaryota</taxon>
        <taxon>Metazoa</taxon>
        <taxon>Ecdysozoa</taxon>
        <taxon>Arthropoda</taxon>
        <taxon>Crustacea</taxon>
        <taxon>Multicrustacea</taxon>
        <taxon>Malacostraca</taxon>
        <taxon>Eumalacostraca</taxon>
        <taxon>Eucarida</taxon>
        <taxon>Decapoda</taxon>
        <taxon>Pleocyemata</taxon>
        <taxon>Caridea</taxon>
        <taxon>Atyoidea</taxon>
        <taxon>Atyidae</taxon>
        <taxon>Halocaridina</taxon>
    </lineage>
</organism>
<feature type="region of interest" description="Disordered" evidence="2">
    <location>
        <begin position="405"/>
        <end position="438"/>
    </location>
</feature>
<evidence type="ECO:0000256" key="3">
    <source>
        <dbReference type="SAM" id="Phobius"/>
    </source>
</evidence>
<reference evidence="4 5" key="1">
    <citation type="submission" date="2023-11" db="EMBL/GenBank/DDBJ databases">
        <title>Halocaridina rubra genome assembly.</title>
        <authorList>
            <person name="Smith C."/>
        </authorList>
    </citation>
    <scope>NUCLEOTIDE SEQUENCE [LARGE SCALE GENOMIC DNA]</scope>
    <source>
        <strain evidence="4">EP-1</strain>
        <tissue evidence="4">Whole</tissue>
    </source>
</reference>
<proteinExistence type="predicted"/>
<keyword evidence="5" id="KW-1185">Reference proteome</keyword>
<evidence type="ECO:0000256" key="2">
    <source>
        <dbReference type="SAM" id="MobiDB-lite"/>
    </source>
</evidence>
<feature type="region of interest" description="Disordered" evidence="2">
    <location>
        <begin position="1"/>
        <end position="103"/>
    </location>
</feature>
<feature type="transmembrane region" description="Helical" evidence="3">
    <location>
        <begin position="653"/>
        <end position="672"/>
    </location>
</feature>
<comment type="caution">
    <text evidence="4">The sequence shown here is derived from an EMBL/GenBank/DDBJ whole genome shotgun (WGS) entry which is preliminary data.</text>
</comment>
<gene>
    <name evidence="4" type="ORF">SK128_020424</name>
</gene>
<keyword evidence="3" id="KW-0812">Transmembrane</keyword>
<feature type="region of interest" description="Disordered" evidence="2">
    <location>
        <begin position="339"/>
        <end position="367"/>
    </location>
</feature>
<protein>
    <submittedName>
        <fullName evidence="4">Uncharacterized protein</fullName>
    </submittedName>
</protein>
<feature type="compositionally biased region" description="Basic and acidic residues" evidence="2">
    <location>
        <begin position="352"/>
        <end position="367"/>
    </location>
</feature>
<feature type="compositionally biased region" description="Polar residues" evidence="2">
    <location>
        <begin position="611"/>
        <end position="622"/>
    </location>
</feature>
<name>A0AAN8ZRN2_HALRR</name>
<sequence>MAIQERIANEKSKQERLANENEGQEKIAKESGKEKHSMNKSEHGGIRKKGKFKKLKKKVHHLFNPHDSSSESSSDSSSDTDDETKHEDTRRREKQERYTKIEETYIQNWDPTVKVSGKSDELADRDGDRVDVMDSVNERDEGMEKLISSSNNLTQVLEDIPDNVETHVMNKEVAEEERKERERETAELEKEQIVGKLIDKFSTMQEDKFQPVSRNNSLREGDHIETESKVSLLTEKFGSYKEVYLEENHPEKMESHTSRRDSDVKTLIGMFKKTFTHPESGECEENDTNANVQKVDPPRMTTKDMPGKYRKLNADELKFFTTGGLSADQFARSQSLRVKKTETPALQPRAGSMREKKSDQHPECRQLRPDELQYFSGKMNNIYPTTLNNSNNSGQDFRISSQGCLLDNDQNRHPGDDQYKNDGHSSDSDSNPSILRDDDYGQEVSDEALLMPEYLYTKSLTELYTDDENDEAYEYNQSIFDISSSLDANITSEYNVTMQGLSISLPHKDSSFEYGANVSMESADKSEEESESLLRGEITQTKISNICDSDKYCPEDKLHLADVSKGVCENKMAEKNSKTPPSKIDNSQETTDNMPNDFDVKDLSSPLDGEVQSSNTNASMVHSTEEDTTKTKDIEDYYLILDENKEYLSSKEFGIFCFLVALLSLVVYFIGIQFSTT</sequence>
<keyword evidence="1" id="KW-0175">Coiled coil</keyword>
<feature type="region of interest" description="Disordered" evidence="2">
    <location>
        <begin position="572"/>
        <end position="627"/>
    </location>
</feature>
<feature type="compositionally biased region" description="Basic and acidic residues" evidence="2">
    <location>
        <begin position="409"/>
        <end position="427"/>
    </location>
</feature>
<feature type="coiled-coil region" evidence="1">
    <location>
        <begin position="164"/>
        <end position="196"/>
    </location>
</feature>
<dbReference type="AlphaFoldDB" id="A0AAN8ZRN2"/>
<feature type="region of interest" description="Disordered" evidence="2">
    <location>
        <begin position="277"/>
        <end position="306"/>
    </location>
</feature>
<feature type="compositionally biased region" description="Basic residues" evidence="2">
    <location>
        <begin position="46"/>
        <end position="63"/>
    </location>
</feature>
<dbReference type="Proteomes" id="UP001381693">
    <property type="component" value="Unassembled WGS sequence"/>
</dbReference>
<evidence type="ECO:0000313" key="4">
    <source>
        <dbReference type="EMBL" id="KAK7065736.1"/>
    </source>
</evidence>
<feature type="compositionally biased region" description="Basic and acidic residues" evidence="2">
    <location>
        <begin position="83"/>
        <end position="103"/>
    </location>
</feature>
<keyword evidence="3" id="KW-1133">Transmembrane helix</keyword>
<evidence type="ECO:0000313" key="5">
    <source>
        <dbReference type="Proteomes" id="UP001381693"/>
    </source>
</evidence>
<accession>A0AAN8ZRN2</accession>
<feature type="compositionally biased region" description="Polar residues" evidence="2">
    <location>
        <begin position="578"/>
        <end position="594"/>
    </location>
</feature>
<feature type="compositionally biased region" description="Basic and acidic residues" evidence="2">
    <location>
        <begin position="7"/>
        <end position="45"/>
    </location>
</feature>